<dbReference type="Proteomes" id="UP000828390">
    <property type="component" value="Unassembled WGS sequence"/>
</dbReference>
<evidence type="ECO:0000313" key="1">
    <source>
        <dbReference type="EMBL" id="KAH3711234.1"/>
    </source>
</evidence>
<proteinExistence type="predicted"/>
<gene>
    <name evidence="1" type="ORF">DPMN_070736</name>
</gene>
<reference evidence="1" key="2">
    <citation type="submission" date="2020-11" db="EMBL/GenBank/DDBJ databases">
        <authorList>
            <person name="McCartney M.A."/>
            <person name="Auch B."/>
            <person name="Kono T."/>
            <person name="Mallez S."/>
            <person name="Becker A."/>
            <person name="Gohl D.M."/>
            <person name="Silverstein K.A.T."/>
            <person name="Koren S."/>
            <person name="Bechman K.B."/>
            <person name="Herman A."/>
            <person name="Abrahante J.E."/>
            <person name="Garbe J."/>
        </authorList>
    </citation>
    <scope>NUCLEOTIDE SEQUENCE</scope>
    <source>
        <strain evidence="1">Duluth1</strain>
        <tissue evidence="1">Whole animal</tissue>
    </source>
</reference>
<accession>A0A9D3Z3M4</accession>
<dbReference type="AlphaFoldDB" id="A0A9D3Z3M4"/>
<name>A0A9D3Z3M4_DREPO</name>
<sequence length="122" mass="13831">MSREVINNKFTQADLPYVCEGELGDPRGRLIIESDFDGEFQALFTEDNTNNSIGFIFNDSLTPNSCRNYQTFYFAFHKINMSMNFKRLRCSIKPSSKILNSDIKSSGEGIIKVVPGKQDTIC</sequence>
<organism evidence="1 2">
    <name type="scientific">Dreissena polymorpha</name>
    <name type="common">Zebra mussel</name>
    <name type="synonym">Mytilus polymorpha</name>
    <dbReference type="NCBI Taxonomy" id="45954"/>
    <lineage>
        <taxon>Eukaryota</taxon>
        <taxon>Metazoa</taxon>
        <taxon>Spiralia</taxon>
        <taxon>Lophotrochozoa</taxon>
        <taxon>Mollusca</taxon>
        <taxon>Bivalvia</taxon>
        <taxon>Autobranchia</taxon>
        <taxon>Heteroconchia</taxon>
        <taxon>Euheterodonta</taxon>
        <taxon>Imparidentia</taxon>
        <taxon>Neoheterodontei</taxon>
        <taxon>Myida</taxon>
        <taxon>Dreissenoidea</taxon>
        <taxon>Dreissenidae</taxon>
        <taxon>Dreissena</taxon>
    </lineage>
</organism>
<protein>
    <submittedName>
        <fullName evidence="1">Uncharacterized protein</fullName>
    </submittedName>
</protein>
<evidence type="ECO:0000313" key="2">
    <source>
        <dbReference type="Proteomes" id="UP000828390"/>
    </source>
</evidence>
<reference evidence="1" key="1">
    <citation type="journal article" date="2019" name="bioRxiv">
        <title>The Genome of the Zebra Mussel, Dreissena polymorpha: A Resource for Invasive Species Research.</title>
        <authorList>
            <person name="McCartney M.A."/>
            <person name="Auch B."/>
            <person name="Kono T."/>
            <person name="Mallez S."/>
            <person name="Zhang Y."/>
            <person name="Obille A."/>
            <person name="Becker A."/>
            <person name="Abrahante J.E."/>
            <person name="Garbe J."/>
            <person name="Badalamenti J.P."/>
            <person name="Herman A."/>
            <person name="Mangelson H."/>
            <person name="Liachko I."/>
            <person name="Sullivan S."/>
            <person name="Sone E.D."/>
            <person name="Koren S."/>
            <person name="Silverstein K.A.T."/>
            <person name="Beckman K.B."/>
            <person name="Gohl D.M."/>
        </authorList>
    </citation>
    <scope>NUCLEOTIDE SEQUENCE</scope>
    <source>
        <strain evidence="1">Duluth1</strain>
        <tissue evidence="1">Whole animal</tissue>
    </source>
</reference>
<comment type="caution">
    <text evidence="1">The sequence shown here is derived from an EMBL/GenBank/DDBJ whole genome shotgun (WGS) entry which is preliminary data.</text>
</comment>
<keyword evidence="2" id="KW-1185">Reference proteome</keyword>
<dbReference type="EMBL" id="JAIWYP010000014">
    <property type="protein sequence ID" value="KAH3711234.1"/>
    <property type="molecule type" value="Genomic_DNA"/>
</dbReference>